<sequence length="73" mass="7493">MHSCKGFHPASETFLSLIGPGLLFACPVSAVAVIGPVKSSTAAPVGSLGNLSSRTRFNLRSFSLSTTTVFPAP</sequence>
<organism evidence="1 2">
    <name type="scientific">Aspergillus aculeatinus CBS 121060</name>
    <dbReference type="NCBI Taxonomy" id="1448322"/>
    <lineage>
        <taxon>Eukaryota</taxon>
        <taxon>Fungi</taxon>
        <taxon>Dikarya</taxon>
        <taxon>Ascomycota</taxon>
        <taxon>Pezizomycotina</taxon>
        <taxon>Eurotiomycetes</taxon>
        <taxon>Eurotiomycetidae</taxon>
        <taxon>Eurotiales</taxon>
        <taxon>Aspergillaceae</taxon>
        <taxon>Aspergillus</taxon>
        <taxon>Aspergillus subgen. Circumdati</taxon>
    </lineage>
</organism>
<dbReference type="EMBL" id="KZ824944">
    <property type="protein sequence ID" value="RAH72319.1"/>
    <property type="molecule type" value="Genomic_DNA"/>
</dbReference>
<name>A0ACD1HFP2_9EURO</name>
<keyword evidence="2" id="KW-1185">Reference proteome</keyword>
<dbReference type="Proteomes" id="UP000249661">
    <property type="component" value="Unassembled WGS sequence"/>
</dbReference>
<reference evidence="1" key="1">
    <citation type="submission" date="2018-02" db="EMBL/GenBank/DDBJ databases">
        <title>The genomes of Aspergillus section Nigri reveals drivers in fungal speciation.</title>
        <authorList>
            <consortium name="DOE Joint Genome Institute"/>
            <person name="Vesth T.C."/>
            <person name="Nybo J."/>
            <person name="Theobald S."/>
            <person name="Brandl J."/>
            <person name="Frisvad J.C."/>
            <person name="Nielsen K.F."/>
            <person name="Lyhne E.K."/>
            <person name="Kogle M.E."/>
            <person name="Kuo A."/>
            <person name="Riley R."/>
            <person name="Clum A."/>
            <person name="Nolan M."/>
            <person name="Lipzen A."/>
            <person name="Salamov A."/>
            <person name="Henrissat B."/>
            <person name="Wiebenga A."/>
            <person name="De vries R.P."/>
            <person name="Grigoriev I.V."/>
            <person name="Mortensen U.H."/>
            <person name="Andersen M.R."/>
            <person name="Baker S.E."/>
        </authorList>
    </citation>
    <scope>NUCLEOTIDE SEQUENCE</scope>
    <source>
        <strain evidence="1">CBS 121060</strain>
    </source>
</reference>
<evidence type="ECO:0000313" key="1">
    <source>
        <dbReference type="EMBL" id="RAH72319.1"/>
    </source>
</evidence>
<protein>
    <submittedName>
        <fullName evidence="1">Uncharacterized protein</fullName>
    </submittedName>
</protein>
<evidence type="ECO:0000313" key="2">
    <source>
        <dbReference type="Proteomes" id="UP000249661"/>
    </source>
</evidence>
<gene>
    <name evidence="1" type="ORF">BO66DRAFT_31697</name>
</gene>
<accession>A0ACD1HFP2</accession>
<proteinExistence type="predicted"/>